<keyword evidence="2" id="KW-0805">Transcription regulation</keyword>
<dbReference type="Pfam" id="PF00392">
    <property type="entry name" value="GntR"/>
    <property type="match status" value="1"/>
</dbReference>
<evidence type="ECO:0000256" key="3">
    <source>
        <dbReference type="ARBA" id="ARBA00023125"/>
    </source>
</evidence>
<name>A0A9Q5ZEQ5_NOSLI</name>
<dbReference type="EMBL" id="LAHD01000016">
    <property type="protein sequence ID" value="PHK05303.1"/>
    <property type="molecule type" value="Genomic_DNA"/>
</dbReference>
<dbReference type="CDD" id="cd07377">
    <property type="entry name" value="WHTH_GntR"/>
    <property type="match status" value="1"/>
</dbReference>
<dbReference type="PROSITE" id="PS50949">
    <property type="entry name" value="HTH_GNTR"/>
    <property type="match status" value="1"/>
</dbReference>
<dbReference type="PANTHER" id="PTHR46577:SF1">
    <property type="entry name" value="HTH-TYPE TRANSCRIPTIONAL REGULATORY PROTEIN GABR"/>
    <property type="match status" value="1"/>
</dbReference>
<keyword evidence="4" id="KW-0804">Transcription</keyword>
<protein>
    <recommendedName>
        <fullName evidence="5">HTH gntR-type domain-containing protein</fullName>
    </recommendedName>
</protein>
<comment type="caution">
    <text evidence="6">The sequence shown here is derived from an EMBL/GenBank/DDBJ whole genome shotgun (WGS) entry which is preliminary data.</text>
</comment>
<sequence length="63" mass="7083">MDFAITIDPQASLPLHRQVYEELRQAILSGRLAPGQKLPSSRTLSQFLSISRATKCLEIFQPN</sequence>
<dbReference type="Proteomes" id="UP000222310">
    <property type="component" value="Unassembled WGS sequence"/>
</dbReference>
<dbReference type="InterPro" id="IPR036388">
    <property type="entry name" value="WH-like_DNA-bd_sf"/>
</dbReference>
<keyword evidence="1" id="KW-0663">Pyridoxal phosphate</keyword>
<dbReference type="Gene3D" id="1.10.10.10">
    <property type="entry name" value="Winged helix-like DNA-binding domain superfamily/Winged helix DNA-binding domain"/>
    <property type="match status" value="1"/>
</dbReference>
<dbReference type="GO" id="GO:0003700">
    <property type="term" value="F:DNA-binding transcription factor activity"/>
    <property type="evidence" value="ECO:0007669"/>
    <property type="project" value="InterPro"/>
</dbReference>
<evidence type="ECO:0000256" key="4">
    <source>
        <dbReference type="ARBA" id="ARBA00023163"/>
    </source>
</evidence>
<dbReference type="GO" id="GO:0003677">
    <property type="term" value="F:DNA binding"/>
    <property type="evidence" value="ECO:0007669"/>
    <property type="project" value="UniProtKB-KW"/>
</dbReference>
<evidence type="ECO:0000259" key="5">
    <source>
        <dbReference type="PROSITE" id="PS50949"/>
    </source>
</evidence>
<evidence type="ECO:0000256" key="2">
    <source>
        <dbReference type="ARBA" id="ARBA00023015"/>
    </source>
</evidence>
<dbReference type="InterPro" id="IPR036390">
    <property type="entry name" value="WH_DNA-bd_sf"/>
</dbReference>
<gene>
    <name evidence="6" type="ORF">VF08_07935</name>
</gene>
<feature type="domain" description="HTH gntR-type" evidence="5">
    <location>
        <begin position="13"/>
        <end position="63"/>
    </location>
</feature>
<evidence type="ECO:0000256" key="1">
    <source>
        <dbReference type="ARBA" id="ARBA00022898"/>
    </source>
</evidence>
<dbReference type="PANTHER" id="PTHR46577">
    <property type="entry name" value="HTH-TYPE TRANSCRIPTIONAL REGULATORY PROTEIN GABR"/>
    <property type="match status" value="1"/>
</dbReference>
<organism evidence="6 7">
    <name type="scientific">Nostoc linckia z8</name>
    <dbReference type="NCBI Taxonomy" id="1628746"/>
    <lineage>
        <taxon>Bacteria</taxon>
        <taxon>Bacillati</taxon>
        <taxon>Cyanobacteriota</taxon>
        <taxon>Cyanophyceae</taxon>
        <taxon>Nostocales</taxon>
        <taxon>Nostocaceae</taxon>
        <taxon>Nostoc</taxon>
    </lineage>
</organism>
<dbReference type="InterPro" id="IPR051446">
    <property type="entry name" value="HTH_trans_reg/aminotransferase"/>
</dbReference>
<evidence type="ECO:0000313" key="6">
    <source>
        <dbReference type="EMBL" id="PHK05303.1"/>
    </source>
</evidence>
<proteinExistence type="predicted"/>
<dbReference type="SUPFAM" id="SSF46785">
    <property type="entry name" value="Winged helix' DNA-binding domain"/>
    <property type="match status" value="1"/>
</dbReference>
<dbReference type="InterPro" id="IPR000524">
    <property type="entry name" value="Tscrpt_reg_HTH_GntR"/>
</dbReference>
<keyword evidence="3" id="KW-0238">DNA-binding</keyword>
<dbReference type="AlphaFoldDB" id="A0A9Q5ZEQ5"/>
<evidence type="ECO:0000313" key="7">
    <source>
        <dbReference type="Proteomes" id="UP000222310"/>
    </source>
</evidence>
<accession>A0A9Q5ZEQ5</accession>
<reference evidence="6 7" key="1">
    <citation type="submission" date="2015-02" db="EMBL/GenBank/DDBJ databases">
        <title>Nostoc linckia genome annotation.</title>
        <authorList>
            <person name="Zhou Z."/>
        </authorList>
    </citation>
    <scope>NUCLEOTIDE SEQUENCE [LARGE SCALE GENOMIC DNA]</scope>
    <source>
        <strain evidence="7">z8</strain>
    </source>
</reference>